<gene>
    <name evidence="2" type="ORF">VTJ83DRAFT_2705</name>
</gene>
<comment type="caution">
    <text evidence="2">The sequence shown here is derived from an EMBL/GenBank/DDBJ whole genome shotgun (WGS) entry which is preliminary data.</text>
</comment>
<feature type="chain" id="PRO_5046106797" description="Secreted protein" evidence="1">
    <location>
        <begin position="20"/>
        <end position="126"/>
    </location>
</feature>
<proteinExistence type="predicted"/>
<evidence type="ECO:0000256" key="1">
    <source>
        <dbReference type="SAM" id="SignalP"/>
    </source>
</evidence>
<feature type="signal peptide" evidence="1">
    <location>
        <begin position="1"/>
        <end position="19"/>
    </location>
</feature>
<sequence length="126" mass="13206">MLLHSVLAVSLGSAVPVLGAATKWYSDPDCQNFIGKKVYNGFSTGDAIVPPDGVQAIKVDSLMSVWFAYEGTTGSKCLGNQLRVLPEGKCIRIANPEDPDALPVRCTRICSGGIGGTAHCAPTVIE</sequence>
<dbReference type="EMBL" id="JAZGUE010000002">
    <property type="protein sequence ID" value="KAL2270521.1"/>
    <property type="molecule type" value="Genomic_DNA"/>
</dbReference>
<dbReference type="Proteomes" id="UP001600064">
    <property type="component" value="Unassembled WGS sequence"/>
</dbReference>
<name>A0ABR4DJS5_9PEZI</name>
<evidence type="ECO:0000313" key="2">
    <source>
        <dbReference type="EMBL" id="KAL2270521.1"/>
    </source>
</evidence>
<accession>A0ABR4DJS5</accession>
<protein>
    <recommendedName>
        <fullName evidence="4">Secreted protein</fullName>
    </recommendedName>
</protein>
<evidence type="ECO:0000313" key="3">
    <source>
        <dbReference type="Proteomes" id="UP001600064"/>
    </source>
</evidence>
<organism evidence="2 3">
    <name type="scientific">Remersonia thermophila</name>
    <dbReference type="NCBI Taxonomy" id="72144"/>
    <lineage>
        <taxon>Eukaryota</taxon>
        <taxon>Fungi</taxon>
        <taxon>Dikarya</taxon>
        <taxon>Ascomycota</taxon>
        <taxon>Pezizomycotina</taxon>
        <taxon>Sordariomycetes</taxon>
        <taxon>Sordariomycetidae</taxon>
        <taxon>Sordariales</taxon>
        <taxon>Sordariales incertae sedis</taxon>
        <taxon>Remersonia</taxon>
    </lineage>
</organism>
<dbReference type="RefSeq" id="XP_070869245.1">
    <property type="nucleotide sequence ID" value="XM_071009005.1"/>
</dbReference>
<dbReference type="GeneID" id="98123649"/>
<keyword evidence="1" id="KW-0732">Signal</keyword>
<keyword evidence="3" id="KW-1185">Reference proteome</keyword>
<evidence type="ECO:0008006" key="4">
    <source>
        <dbReference type="Google" id="ProtNLM"/>
    </source>
</evidence>
<reference evidence="2 3" key="1">
    <citation type="journal article" date="2024" name="Commun. Biol.">
        <title>Comparative genomic analysis of thermophilic fungi reveals convergent evolutionary adaptations and gene losses.</title>
        <authorList>
            <person name="Steindorff A.S."/>
            <person name="Aguilar-Pontes M.V."/>
            <person name="Robinson A.J."/>
            <person name="Andreopoulos B."/>
            <person name="LaButti K."/>
            <person name="Kuo A."/>
            <person name="Mondo S."/>
            <person name="Riley R."/>
            <person name="Otillar R."/>
            <person name="Haridas S."/>
            <person name="Lipzen A."/>
            <person name="Grimwood J."/>
            <person name="Schmutz J."/>
            <person name="Clum A."/>
            <person name="Reid I.D."/>
            <person name="Moisan M.C."/>
            <person name="Butler G."/>
            <person name="Nguyen T.T.M."/>
            <person name="Dewar K."/>
            <person name="Conant G."/>
            <person name="Drula E."/>
            <person name="Henrissat B."/>
            <person name="Hansel C."/>
            <person name="Singer S."/>
            <person name="Hutchinson M.I."/>
            <person name="de Vries R.P."/>
            <person name="Natvig D.O."/>
            <person name="Powell A.J."/>
            <person name="Tsang A."/>
            <person name="Grigoriev I.V."/>
        </authorList>
    </citation>
    <scope>NUCLEOTIDE SEQUENCE [LARGE SCALE GENOMIC DNA]</scope>
    <source>
        <strain evidence="2 3">ATCC 22073</strain>
    </source>
</reference>